<organism evidence="15 16">
    <name type="scientific">Oceanobacillus longus</name>
    <dbReference type="NCBI Taxonomy" id="930120"/>
    <lineage>
        <taxon>Bacteria</taxon>
        <taxon>Bacillati</taxon>
        <taxon>Bacillota</taxon>
        <taxon>Bacilli</taxon>
        <taxon>Bacillales</taxon>
        <taxon>Bacillaceae</taxon>
        <taxon>Oceanobacillus</taxon>
    </lineage>
</organism>
<dbReference type="SUPFAM" id="SSF88697">
    <property type="entry name" value="PUA domain-like"/>
    <property type="match status" value="1"/>
</dbReference>
<keyword evidence="5 12" id="KW-0963">Cytoplasm</keyword>
<evidence type="ECO:0000256" key="2">
    <source>
        <dbReference type="ARBA" id="ARBA00005528"/>
    </source>
</evidence>
<dbReference type="GO" id="GO:0008168">
    <property type="term" value="F:methyltransferase activity"/>
    <property type="evidence" value="ECO:0007669"/>
    <property type="project" value="UniProtKB-KW"/>
</dbReference>
<dbReference type="InterPro" id="IPR029028">
    <property type="entry name" value="Alpha/beta_knot_MTases"/>
</dbReference>
<comment type="function">
    <text evidence="10 12">Specifically methylates the N3 position of the uracil ring of uridine 1498 (m3U1498) in 16S rRNA. Acts on the fully assembled 30S ribosomal subunit.</text>
</comment>
<dbReference type="InterPro" id="IPR006700">
    <property type="entry name" value="RsmE"/>
</dbReference>
<dbReference type="PANTHER" id="PTHR30027:SF3">
    <property type="entry name" value="16S RRNA (URACIL(1498)-N(3))-METHYLTRANSFERASE"/>
    <property type="match status" value="1"/>
</dbReference>
<protein>
    <recommendedName>
        <fullName evidence="4 12">Ribosomal RNA small subunit methyltransferase E</fullName>
        <ecNumber evidence="3 12">2.1.1.193</ecNumber>
    </recommendedName>
</protein>
<keyword evidence="7 12" id="KW-0489">Methyltransferase</keyword>
<reference evidence="16" key="1">
    <citation type="journal article" date="2019" name="Int. J. Syst. Evol. Microbiol.">
        <title>The Global Catalogue of Microorganisms (GCM) 10K type strain sequencing project: providing services to taxonomists for standard genome sequencing and annotation.</title>
        <authorList>
            <consortium name="The Broad Institute Genomics Platform"/>
            <consortium name="The Broad Institute Genome Sequencing Center for Infectious Disease"/>
            <person name="Wu L."/>
            <person name="Ma J."/>
        </authorList>
    </citation>
    <scope>NUCLEOTIDE SEQUENCE [LARGE SCALE GENOMIC DNA]</scope>
    <source>
        <strain evidence="16">IBRC-M 10703</strain>
    </source>
</reference>
<dbReference type="Pfam" id="PF20260">
    <property type="entry name" value="PUA_4"/>
    <property type="match status" value="1"/>
</dbReference>
<evidence type="ECO:0000256" key="4">
    <source>
        <dbReference type="ARBA" id="ARBA00013673"/>
    </source>
</evidence>
<evidence type="ECO:0000256" key="11">
    <source>
        <dbReference type="ARBA" id="ARBA00047944"/>
    </source>
</evidence>
<sequence length="256" mass="29266">MQRYFISSSDFIDNEVTITGDDVHHITRVMRYTIGDQIICNNDQGQAALCRISQIAENMVRADVEEWLDETVELPIHVTIAQGIPKGDKFELILQKGTELGAASFIPFQAERSVAVWDEKKIAKKMKRFEKIVKEASEQSHRNKVPVIEKSMSLKELIDKSKNYDVKVFAYEEEAKVVNHQSFGNLINKLLPNQRLMVCIGPEGGFSPKESEFLKENEFSPVRLGPRILRTETAALYVLASVSYHFEEMRCNECHQ</sequence>
<accession>A0ABV8GSC8</accession>
<evidence type="ECO:0000256" key="3">
    <source>
        <dbReference type="ARBA" id="ARBA00012328"/>
    </source>
</evidence>
<keyword evidence="9 12" id="KW-0949">S-adenosyl-L-methionine</keyword>
<comment type="caution">
    <text evidence="15">The sequence shown here is derived from an EMBL/GenBank/DDBJ whole genome shotgun (WGS) entry which is preliminary data.</text>
</comment>
<dbReference type="NCBIfam" id="NF008692">
    <property type="entry name" value="PRK11713.1-5"/>
    <property type="match status" value="1"/>
</dbReference>
<gene>
    <name evidence="15" type="ORF">ACFOUV_02810</name>
</gene>
<keyword evidence="6 12" id="KW-0698">rRNA processing</keyword>
<dbReference type="InterPro" id="IPR046887">
    <property type="entry name" value="RsmE_PUA-like"/>
</dbReference>
<feature type="domain" description="Ribosomal RNA small subunit methyltransferase E methyltransferase" evidence="13">
    <location>
        <begin position="73"/>
        <end position="242"/>
    </location>
</feature>
<dbReference type="PIRSF" id="PIRSF015601">
    <property type="entry name" value="MTase_slr0722"/>
    <property type="match status" value="1"/>
</dbReference>
<evidence type="ECO:0000256" key="10">
    <source>
        <dbReference type="ARBA" id="ARBA00025699"/>
    </source>
</evidence>
<dbReference type="Proteomes" id="UP001595772">
    <property type="component" value="Unassembled WGS sequence"/>
</dbReference>
<dbReference type="CDD" id="cd18084">
    <property type="entry name" value="RsmE-like"/>
    <property type="match status" value="1"/>
</dbReference>
<dbReference type="InterPro" id="IPR046886">
    <property type="entry name" value="RsmE_MTase_dom"/>
</dbReference>
<evidence type="ECO:0000259" key="13">
    <source>
        <dbReference type="Pfam" id="PF04452"/>
    </source>
</evidence>
<name>A0ABV8GSC8_9BACI</name>
<dbReference type="PANTHER" id="PTHR30027">
    <property type="entry name" value="RIBOSOMAL RNA SMALL SUBUNIT METHYLTRANSFERASE E"/>
    <property type="match status" value="1"/>
</dbReference>
<dbReference type="InterPro" id="IPR029026">
    <property type="entry name" value="tRNA_m1G_MTases_N"/>
</dbReference>
<evidence type="ECO:0000256" key="5">
    <source>
        <dbReference type="ARBA" id="ARBA00022490"/>
    </source>
</evidence>
<comment type="similarity">
    <text evidence="2 12">Belongs to the RNA methyltransferase RsmE family.</text>
</comment>
<evidence type="ECO:0000259" key="14">
    <source>
        <dbReference type="Pfam" id="PF20260"/>
    </source>
</evidence>
<dbReference type="Gene3D" id="2.40.240.20">
    <property type="entry name" value="Hypothetical PUA domain-like, domain 1"/>
    <property type="match status" value="1"/>
</dbReference>
<keyword evidence="8 12" id="KW-0808">Transferase</keyword>
<evidence type="ECO:0000256" key="8">
    <source>
        <dbReference type="ARBA" id="ARBA00022679"/>
    </source>
</evidence>
<comment type="subcellular location">
    <subcellularLocation>
        <location evidence="1 12">Cytoplasm</location>
    </subcellularLocation>
</comment>
<feature type="domain" description="Ribosomal RNA small subunit methyltransferase E PUA-like" evidence="14">
    <location>
        <begin position="18"/>
        <end position="58"/>
    </location>
</feature>
<evidence type="ECO:0000256" key="1">
    <source>
        <dbReference type="ARBA" id="ARBA00004496"/>
    </source>
</evidence>
<dbReference type="InterPro" id="IPR015947">
    <property type="entry name" value="PUA-like_sf"/>
</dbReference>
<dbReference type="GO" id="GO:0032259">
    <property type="term" value="P:methylation"/>
    <property type="evidence" value="ECO:0007669"/>
    <property type="project" value="UniProtKB-KW"/>
</dbReference>
<evidence type="ECO:0000313" key="15">
    <source>
        <dbReference type="EMBL" id="MFC4022747.1"/>
    </source>
</evidence>
<dbReference type="EC" id="2.1.1.193" evidence="3 12"/>
<dbReference type="SUPFAM" id="SSF75217">
    <property type="entry name" value="alpha/beta knot"/>
    <property type="match status" value="1"/>
</dbReference>
<comment type="catalytic activity">
    <reaction evidence="11 12">
        <text>uridine(1498) in 16S rRNA + S-adenosyl-L-methionine = N(3)-methyluridine(1498) in 16S rRNA + S-adenosyl-L-homocysteine + H(+)</text>
        <dbReference type="Rhea" id="RHEA:42920"/>
        <dbReference type="Rhea" id="RHEA-COMP:10283"/>
        <dbReference type="Rhea" id="RHEA-COMP:10284"/>
        <dbReference type="ChEBI" id="CHEBI:15378"/>
        <dbReference type="ChEBI" id="CHEBI:57856"/>
        <dbReference type="ChEBI" id="CHEBI:59789"/>
        <dbReference type="ChEBI" id="CHEBI:65315"/>
        <dbReference type="ChEBI" id="CHEBI:74502"/>
        <dbReference type="EC" id="2.1.1.193"/>
    </reaction>
</comment>
<evidence type="ECO:0000256" key="12">
    <source>
        <dbReference type="PIRNR" id="PIRNR015601"/>
    </source>
</evidence>
<evidence type="ECO:0000256" key="6">
    <source>
        <dbReference type="ARBA" id="ARBA00022552"/>
    </source>
</evidence>
<evidence type="ECO:0000256" key="7">
    <source>
        <dbReference type="ARBA" id="ARBA00022603"/>
    </source>
</evidence>
<keyword evidence="16" id="KW-1185">Reference proteome</keyword>
<dbReference type="RefSeq" id="WP_379495246.1">
    <property type="nucleotide sequence ID" value="NZ_JBHSAO010000001.1"/>
</dbReference>
<evidence type="ECO:0000313" key="16">
    <source>
        <dbReference type="Proteomes" id="UP001595772"/>
    </source>
</evidence>
<dbReference type="Pfam" id="PF04452">
    <property type="entry name" value="Methyltrans_RNA"/>
    <property type="match status" value="1"/>
</dbReference>
<dbReference type="EMBL" id="JBHSAO010000001">
    <property type="protein sequence ID" value="MFC4022747.1"/>
    <property type="molecule type" value="Genomic_DNA"/>
</dbReference>
<evidence type="ECO:0000256" key="9">
    <source>
        <dbReference type="ARBA" id="ARBA00022691"/>
    </source>
</evidence>
<dbReference type="NCBIfam" id="TIGR00046">
    <property type="entry name" value="RsmE family RNA methyltransferase"/>
    <property type="match status" value="1"/>
</dbReference>
<dbReference type="NCBIfam" id="NF008691">
    <property type="entry name" value="PRK11713.1-4"/>
    <property type="match status" value="1"/>
</dbReference>
<proteinExistence type="inferred from homology"/>
<dbReference type="Gene3D" id="3.40.1280.10">
    <property type="match status" value="1"/>
</dbReference>